<keyword evidence="2" id="KW-1185">Reference proteome</keyword>
<gene>
    <name evidence="1" type="ORF">BMW23_0889</name>
</gene>
<accession>A0A2H4UVN4</accession>
<evidence type="ECO:0000313" key="1">
    <source>
        <dbReference type="EMBL" id="ATZ80934.1"/>
    </source>
</evidence>
<protein>
    <submittedName>
        <fullName evidence="1">Uncharacterized protein</fullName>
    </submittedName>
</protein>
<organism evidence="1">
    <name type="scientific">Bodo saltans virus</name>
    <dbReference type="NCBI Taxonomy" id="2024608"/>
    <lineage>
        <taxon>Viruses</taxon>
        <taxon>Varidnaviria</taxon>
        <taxon>Bamfordvirae</taxon>
        <taxon>Nucleocytoviricota</taxon>
        <taxon>Megaviricetes</taxon>
        <taxon>Imitervirales</taxon>
        <taxon>Mimiviridae</taxon>
        <taxon>Klosneuvirinae</taxon>
        <taxon>Theiavirus</taxon>
        <taxon>Theiavirus salishense</taxon>
    </lineage>
</organism>
<proteinExistence type="predicted"/>
<name>A0A2H4UVN4_9VIRU</name>
<reference evidence="1" key="1">
    <citation type="journal article" date="2017" name="Elife">
        <title>The kinetoplastid-infecting Bodo saltans virus (BsV), a window into the most abundant giant viruses in the sea.</title>
        <authorList>
            <person name="Deeg C.M."/>
            <person name="Chow C.-E.T."/>
            <person name="Suttle C.A."/>
        </authorList>
    </citation>
    <scope>NUCLEOTIDE SEQUENCE</scope>
    <source>
        <strain evidence="1">NG1</strain>
    </source>
</reference>
<sequence length="101" mass="11446">MGNLFVIMENKSVQTDGKNEEKEIQTIDGDFLELSCRSSSGSYKKKSVSFTDDTDAYKHVRPIKITRNTLSPLSSPNNSSPKDFVCDKQMNNFMMEISIKQ</sequence>
<dbReference type="EMBL" id="MF782455">
    <property type="protein sequence ID" value="ATZ80934.1"/>
    <property type="molecule type" value="Genomic_DNA"/>
</dbReference>
<dbReference type="Proteomes" id="UP000240325">
    <property type="component" value="Segment"/>
</dbReference>
<evidence type="ECO:0000313" key="2">
    <source>
        <dbReference type="Proteomes" id="UP000240325"/>
    </source>
</evidence>